<evidence type="ECO:0000313" key="6">
    <source>
        <dbReference type="EMBL" id="CAI4009763.1"/>
    </source>
</evidence>
<keyword evidence="8" id="KW-1185">Reference proteome</keyword>
<dbReference type="EMBL" id="CAMXCT010004624">
    <property type="protein sequence ID" value="CAI4009763.1"/>
    <property type="molecule type" value="Genomic_DNA"/>
</dbReference>
<dbReference type="PROSITE" id="PS50135">
    <property type="entry name" value="ZF_ZZ_2"/>
    <property type="match status" value="1"/>
</dbReference>
<evidence type="ECO:0000256" key="2">
    <source>
        <dbReference type="ARBA" id="ARBA00022771"/>
    </source>
</evidence>
<keyword evidence="1" id="KW-0479">Metal-binding</keyword>
<name>A0A9P1GE65_9DINO</name>
<dbReference type="EMBL" id="CAMXCT030004624">
    <property type="protein sequence ID" value="CAL4797075.1"/>
    <property type="molecule type" value="Genomic_DNA"/>
</dbReference>
<protein>
    <recommendedName>
        <fullName evidence="5">ZZ-type domain-containing protein</fullName>
    </recommendedName>
</protein>
<dbReference type="SUPFAM" id="SSF57850">
    <property type="entry name" value="RING/U-box"/>
    <property type="match status" value="1"/>
</dbReference>
<dbReference type="Gene3D" id="3.30.60.90">
    <property type="match status" value="1"/>
</dbReference>
<dbReference type="GO" id="GO:0008270">
    <property type="term" value="F:zinc ion binding"/>
    <property type="evidence" value="ECO:0007669"/>
    <property type="project" value="UniProtKB-KW"/>
</dbReference>
<evidence type="ECO:0000313" key="8">
    <source>
        <dbReference type="Proteomes" id="UP001152797"/>
    </source>
</evidence>
<evidence type="ECO:0000256" key="3">
    <source>
        <dbReference type="ARBA" id="ARBA00022833"/>
    </source>
</evidence>
<dbReference type="InterPro" id="IPR043145">
    <property type="entry name" value="Znf_ZZ_sf"/>
</dbReference>
<dbReference type="AlphaFoldDB" id="A0A9P1GE65"/>
<dbReference type="OrthoDB" id="3350428at2759"/>
<keyword evidence="3" id="KW-0862">Zinc</keyword>
<dbReference type="EMBL" id="CAMXCT020004624">
    <property type="protein sequence ID" value="CAL1163138.1"/>
    <property type="molecule type" value="Genomic_DNA"/>
</dbReference>
<dbReference type="InterPro" id="IPR000433">
    <property type="entry name" value="Znf_ZZ"/>
</dbReference>
<dbReference type="Pfam" id="PF00569">
    <property type="entry name" value="ZZ"/>
    <property type="match status" value="1"/>
</dbReference>
<evidence type="ECO:0000256" key="1">
    <source>
        <dbReference type="ARBA" id="ARBA00022723"/>
    </source>
</evidence>
<reference evidence="7" key="2">
    <citation type="submission" date="2024-04" db="EMBL/GenBank/DDBJ databases">
        <authorList>
            <person name="Chen Y."/>
            <person name="Shah S."/>
            <person name="Dougan E. K."/>
            <person name="Thang M."/>
            <person name="Chan C."/>
        </authorList>
    </citation>
    <scope>NUCLEOTIDE SEQUENCE [LARGE SCALE GENOMIC DNA]</scope>
</reference>
<sequence length="991" mass="111342">MRQDLLSELEHCAAVLSGFLSARPDPSQDRSWLQHLLEGVMTRRGERGPFRARKESFVVVAEPWQSSCKEHLKLIKALFANANSEGNQGTELLLWSVREIMQGELVLQGAGRERVLLSSSSLREYSTRSYMSLEGFRQQGSQEAIRELESFLEKVRDIRANDVGLCATAAQLRESGHPRFQKDVRIPMSKDLSVEAKAQLECLKSWRDEILATLEAAPLLGLVPRGQLHAWLASLQETGMTEEMVHLLEEGLSVWVDFNEEPWSFEERVWHHIEFHRPLGGSQGLAALRSCCEPLRCGSGGNGGAGRGFLVQVDSDERVLQTVLQLFLVHPAGPKRLPRPSEVLFCDDKVPLAEVQAFLWRSQHFPQLLFVLVEPSRLPLEGKKEVANWLAAEERNSSVGVISTASWYTPPSAQVHPLQVRSNPQIMSEWKRHFDAKVFSYTTEPSSGKSSYIRRACEGCETVRCLLHEGFDLADLVLQSRKQIAEREERNLAIHLEVNAYSDPVLTNTFLRHVFLCQVLYDPLSGQMVPIPSGTEIHVEIGAVVGKRDLHSMRRYATEELMRSLFPNASELKLSLLYPVLKLAAVDRSQQVRESELLDSEEHYSLSLGRAAGQVHLDVACDMCNACPIRGPCYRCVDCPDFDLCARCRPLAVEQHDPTHVFQLRRRIALPFRVLNAFLQRLEPFEVHRCLLDIREDDLETLHLLEQEGTLHLPPALQPFLRAYAAHVARRLPGAVHDSFNLQVEHFASPDSSLSENGSLAVLLAFALDRCQLPVELASSRAHQNLMVRRVGILADWMAKSHTFTDASGGAAKRLGSLLMECIVVGLQKLVQGEEVCLHLVVPYARKTEQEDFLIFVPRVLIPDLYSVDPLATAVHDEIQGIDALSCAFGLRPEKVETILAEESGGVRWSHGEGYILTRDFTSKILELLARRKSRVPTILVGESGTGKTRALELMMRLLVESEEVRPSLVQSLFDYMKQKLRDAKDADMVP</sequence>
<evidence type="ECO:0000313" key="7">
    <source>
        <dbReference type="EMBL" id="CAL1163138.1"/>
    </source>
</evidence>
<feature type="domain" description="ZZ-type" evidence="5">
    <location>
        <begin position="616"/>
        <end position="670"/>
    </location>
</feature>
<evidence type="ECO:0000256" key="4">
    <source>
        <dbReference type="PROSITE-ProRule" id="PRU00228"/>
    </source>
</evidence>
<accession>A0A9P1GE65</accession>
<reference evidence="6" key="1">
    <citation type="submission" date="2022-10" db="EMBL/GenBank/DDBJ databases">
        <authorList>
            <person name="Chen Y."/>
            <person name="Dougan E. K."/>
            <person name="Chan C."/>
            <person name="Rhodes N."/>
            <person name="Thang M."/>
        </authorList>
    </citation>
    <scope>NUCLEOTIDE SEQUENCE</scope>
</reference>
<dbReference type="SMART" id="SM00291">
    <property type="entry name" value="ZnF_ZZ"/>
    <property type="match status" value="1"/>
</dbReference>
<gene>
    <name evidence="6" type="ORF">C1SCF055_LOCUS35098</name>
</gene>
<evidence type="ECO:0000259" key="5">
    <source>
        <dbReference type="PROSITE" id="PS50135"/>
    </source>
</evidence>
<dbReference type="PROSITE" id="PS01357">
    <property type="entry name" value="ZF_ZZ_1"/>
    <property type="match status" value="1"/>
</dbReference>
<keyword evidence="2 4" id="KW-0863">Zinc-finger</keyword>
<comment type="caution">
    <text evidence="6">The sequence shown here is derived from an EMBL/GenBank/DDBJ whole genome shotgun (WGS) entry which is preliminary data.</text>
</comment>
<dbReference type="Proteomes" id="UP001152797">
    <property type="component" value="Unassembled WGS sequence"/>
</dbReference>
<proteinExistence type="predicted"/>
<organism evidence="6">
    <name type="scientific">Cladocopium goreaui</name>
    <dbReference type="NCBI Taxonomy" id="2562237"/>
    <lineage>
        <taxon>Eukaryota</taxon>
        <taxon>Sar</taxon>
        <taxon>Alveolata</taxon>
        <taxon>Dinophyceae</taxon>
        <taxon>Suessiales</taxon>
        <taxon>Symbiodiniaceae</taxon>
        <taxon>Cladocopium</taxon>
    </lineage>
</organism>